<accession>A0A183MKM5</accession>
<organism evidence="4 5">
    <name type="scientific">Schistosoma margrebowiei</name>
    <dbReference type="NCBI Taxonomy" id="48269"/>
    <lineage>
        <taxon>Eukaryota</taxon>
        <taxon>Metazoa</taxon>
        <taxon>Spiralia</taxon>
        <taxon>Lophotrochozoa</taxon>
        <taxon>Platyhelminthes</taxon>
        <taxon>Trematoda</taxon>
        <taxon>Digenea</taxon>
        <taxon>Strigeidida</taxon>
        <taxon>Schistosomatoidea</taxon>
        <taxon>Schistosomatidae</taxon>
        <taxon>Schistosoma</taxon>
    </lineage>
</organism>
<dbReference type="PROSITE" id="PS50106">
    <property type="entry name" value="PDZ"/>
    <property type="match status" value="1"/>
</dbReference>
<keyword evidence="5" id="KW-1185">Reference proteome</keyword>
<dbReference type="GO" id="GO:0005737">
    <property type="term" value="C:cytoplasm"/>
    <property type="evidence" value="ECO:0007669"/>
    <property type="project" value="UniProtKB-SubCell"/>
</dbReference>
<protein>
    <submittedName>
        <fullName evidence="4">Uncharacterized protein</fullName>
    </submittedName>
</protein>
<name>A0A183MKM5_9TREM</name>
<dbReference type="SUPFAM" id="SSF50156">
    <property type="entry name" value="PDZ domain-like"/>
    <property type="match status" value="1"/>
</dbReference>
<dbReference type="Proteomes" id="UP000277204">
    <property type="component" value="Unassembled WGS sequence"/>
</dbReference>
<evidence type="ECO:0000256" key="1">
    <source>
        <dbReference type="ARBA" id="ARBA00004496"/>
    </source>
</evidence>
<dbReference type="InterPro" id="IPR036034">
    <property type="entry name" value="PDZ_sf"/>
</dbReference>
<dbReference type="AlphaFoldDB" id="A0A183MKM5"/>
<dbReference type="PANTHER" id="PTHR46227">
    <property type="entry name" value="GLUTAMATE RECEPTOR-INTERACTING PROTEIN GRIP"/>
    <property type="match status" value="1"/>
</dbReference>
<dbReference type="PANTHER" id="PTHR46227:SF2">
    <property type="entry name" value="FI03335P"/>
    <property type="match status" value="1"/>
</dbReference>
<reference evidence="4 5" key="1">
    <citation type="submission" date="2018-11" db="EMBL/GenBank/DDBJ databases">
        <authorList>
            <consortium name="Pathogen Informatics"/>
        </authorList>
    </citation>
    <scope>NUCLEOTIDE SEQUENCE [LARGE SCALE GENOMIC DNA]</scope>
    <source>
        <strain evidence="4 5">Zambia</strain>
    </source>
</reference>
<dbReference type="EMBL" id="UZAI01017179">
    <property type="protein sequence ID" value="VDP21449.1"/>
    <property type="molecule type" value="Genomic_DNA"/>
</dbReference>
<dbReference type="GO" id="GO:0098887">
    <property type="term" value="P:neurotransmitter receptor transport, endosome to postsynaptic membrane"/>
    <property type="evidence" value="ECO:0007669"/>
    <property type="project" value="TreeGrafter"/>
</dbReference>
<dbReference type="Gene3D" id="2.30.42.10">
    <property type="match status" value="1"/>
</dbReference>
<evidence type="ECO:0000313" key="5">
    <source>
        <dbReference type="Proteomes" id="UP000277204"/>
    </source>
</evidence>
<comment type="subcellular location">
    <subcellularLocation>
        <location evidence="1">Cytoplasm</location>
    </subcellularLocation>
</comment>
<proteinExistence type="predicted"/>
<keyword evidence="3" id="KW-0677">Repeat</keyword>
<gene>
    <name evidence="4" type="ORF">SMRZ_LOCUS16600</name>
</gene>
<dbReference type="STRING" id="48269.A0A183MKM5"/>
<evidence type="ECO:0000256" key="2">
    <source>
        <dbReference type="ARBA" id="ARBA00022490"/>
    </source>
</evidence>
<dbReference type="InterPro" id="IPR001478">
    <property type="entry name" value="PDZ"/>
</dbReference>
<evidence type="ECO:0000313" key="4">
    <source>
        <dbReference type="EMBL" id="VDP21449.1"/>
    </source>
</evidence>
<dbReference type="InterPro" id="IPR043545">
    <property type="entry name" value="GRIP1/2"/>
</dbReference>
<evidence type="ECO:0000256" key="3">
    <source>
        <dbReference type="ARBA" id="ARBA00022737"/>
    </source>
</evidence>
<sequence length="146" mass="16001">MDNDMNAFGRVIVEIIKEEKSNLGLTVSDGSNQGEAPVILNIRPGSIADRNDCFLPYDHILSMNFMNISSENSTSNKHLGSKIQMEIGYELPALPPVGCTVKHMVVNLKISSDGVGLVVRGGWNKSPLLIRPLTVMHIRQNSAADW</sequence>
<keyword evidence="2" id="KW-0963">Cytoplasm</keyword>